<evidence type="ECO:0000313" key="2">
    <source>
        <dbReference type="Proteomes" id="UP000265520"/>
    </source>
</evidence>
<protein>
    <submittedName>
        <fullName evidence="1">Uncharacterized protein</fullName>
    </submittedName>
</protein>
<reference evidence="1 2" key="1">
    <citation type="journal article" date="2018" name="Front. Plant Sci.">
        <title>Red Clover (Trifolium pratense) and Zigzag Clover (T. medium) - A Picture of Genomic Similarities and Differences.</title>
        <authorList>
            <person name="Dluhosova J."/>
            <person name="Istvanek J."/>
            <person name="Nedelnik J."/>
            <person name="Repkova J."/>
        </authorList>
    </citation>
    <scope>NUCLEOTIDE SEQUENCE [LARGE SCALE GENOMIC DNA]</scope>
    <source>
        <strain evidence="2">cv. 10/8</strain>
        <tissue evidence="1">Leaf</tissue>
    </source>
</reference>
<sequence length="128" mass="14344">RVVVPSDRPSTVYNPISTNRPLTKENIDVCHRNPAGKIKKPKIASNSLSSAGTILCCSSLKSSDIRNCNKQIQARREKEVSSKLWKGATELGVVGEACEEDCVHHILANERRDEEGRIRREQQQHVNQ</sequence>
<organism evidence="1 2">
    <name type="scientific">Trifolium medium</name>
    <dbReference type="NCBI Taxonomy" id="97028"/>
    <lineage>
        <taxon>Eukaryota</taxon>
        <taxon>Viridiplantae</taxon>
        <taxon>Streptophyta</taxon>
        <taxon>Embryophyta</taxon>
        <taxon>Tracheophyta</taxon>
        <taxon>Spermatophyta</taxon>
        <taxon>Magnoliopsida</taxon>
        <taxon>eudicotyledons</taxon>
        <taxon>Gunneridae</taxon>
        <taxon>Pentapetalae</taxon>
        <taxon>rosids</taxon>
        <taxon>fabids</taxon>
        <taxon>Fabales</taxon>
        <taxon>Fabaceae</taxon>
        <taxon>Papilionoideae</taxon>
        <taxon>50 kb inversion clade</taxon>
        <taxon>NPAAA clade</taxon>
        <taxon>Hologalegina</taxon>
        <taxon>IRL clade</taxon>
        <taxon>Trifolieae</taxon>
        <taxon>Trifolium</taxon>
    </lineage>
</organism>
<name>A0A392PS14_9FABA</name>
<evidence type="ECO:0000313" key="1">
    <source>
        <dbReference type="EMBL" id="MCI14250.1"/>
    </source>
</evidence>
<feature type="non-terminal residue" evidence="1">
    <location>
        <position position="1"/>
    </location>
</feature>
<proteinExistence type="predicted"/>
<dbReference type="AlphaFoldDB" id="A0A392PS14"/>
<dbReference type="EMBL" id="LXQA010091612">
    <property type="protein sequence ID" value="MCI14250.1"/>
    <property type="molecule type" value="Genomic_DNA"/>
</dbReference>
<dbReference type="Proteomes" id="UP000265520">
    <property type="component" value="Unassembled WGS sequence"/>
</dbReference>
<keyword evidence="2" id="KW-1185">Reference proteome</keyword>
<accession>A0A392PS14</accession>
<comment type="caution">
    <text evidence="1">The sequence shown here is derived from an EMBL/GenBank/DDBJ whole genome shotgun (WGS) entry which is preliminary data.</text>
</comment>